<dbReference type="PROSITE" id="PS00130">
    <property type="entry name" value="U_DNA_GLYCOSYLASE"/>
    <property type="match status" value="1"/>
</dbReference>
<keyword evidence="6 9" id="KW-0227">DNA damage</keyword>
<comment type="catalytic activity">
    <reaction evidence="1 9 11">
        <text>Hydrolyzes single-stranded DNA or mismatched double-stranded DNA and polynucleotides, releasing free uracil.</text>
        <dbReference type="EC" id="3.2.2.27"/>
    </reaction>
</comment>
<dbReference type="SMART" id="SM00987">
    <property type="entry name" value="UreE_C"/>
    <property type="match status" value="1"/>
</dbReference>
<evidence type="ECO:0000256" key="2">
    <source>
        <dbReference type="ARBA" id="ARBA00002631"/>
    </source>
</evidence>
<dbReference type="NCBIfam" id="NF003591">
    <property type="entry name" value="PRK05254.1-4"/>
    <property type="match status" value="1"/>
</dbReference>
<feature type="domain" description="Uracil-DNA glycosylase-like" evidence="12">
    <location>
        <begin position="50"/>
        <end position="210"/>
    </location>
</feature>
<dbReference type="GO" id="GO:0004844">
    <property type="term" value="F:uracil DNA N-glycosylase activity"/>
    <property type="evidence" value="ECO:0007669"/>
    <property type="project" value="UniProtKB-EC"/>
</dbReference>
<keyword evidence="8 9" id="KW-0234">DNA repair</keyword>
<evidence type="ECO:0000256" key="7">
    <source>
        <dbReference type="ARBA" id="ARBA00022801"/>
    </source>
</evidence>
<dbReference type="InterPro" id="IPR018085">
    <property type="entry name" value="Ura-DNA_Glyclase_AS"/>
</dbReference>
<evidence type="ECO:0000256" key="4">
    <source>
        <dbReference type="ARBA" id="ARBA00012030"/>
    </source>
</evidence>
<comment type="caution">
    <text evidence="13">The sequence shown here is derived from an EMBL/GenBank/DDBJ whole genome shotgun (WGS) entry which is preliminary data.</text>
</comment>
<dbReference type="InterPro" id="IPR036895">
    <property type="entry name" value="Uracil-DNA_glycosylase-like_sf"/>
</dbReference>
<sequence length="224" mass="24983">MNTLLHNDWQAVLAPKLATEEFKALTTFLQSEREKFNVFPPKEEVFNAFNLTDFGHTRVVILGQDPYHELHQAQGLSFSVAPGVKIPPSLRNIYQELATDLNIPPVTHGNLTAWGQQGVLLLNSVLTVREGQANSHRQHGWEAVTDAAIQALADKPEPVVFILWGKPAQMKQKLIDESRNLVITSPHPSPLSAYRGFFGSKPFSQTNAYLIAHGQQPINWHLPA</sequence>
<comment type="subcellular location">
    <subcellularLocation>
        <location evidence="9">Cytoplasm</location>
    </subcellularLocation>
</comment>
<dbReference type="EMBL" id="CAKKNT010000012">
    <property type="protein sequence ID" value="CAH0418630.1"/>
    <property type="molecule type" value="Genomic_DNA"/>
</dbReference>
<dbReference type="PANTHER" id="PTHR11264">
    <property type="entry name" value="URACIL-DNA GLYCOSYLASE"/>
    <property type="match status" value="1"/>
</dbReference>
<reference evidence="13 14" key="1">
    <citation type="submission" date="2021-11" db="EMBL/GenBank/DDBJ databases">
        <authorList>
            <person name="Depoorter E."/>
        </authorList>
    </citation>
    <scope>NUCLEOTIDE SEQUENCE [LARGE SCALE GENOMIC DNA]</scope>
    <source>
        <strain evidence="13 14">LMG 24286</strain>
    </source>
</reference>
<dbReference type="Gene3D" id="3.40.470.10">
    <property type="entry name" value="Uracil-DNA glycosylase-like domain"/>
    <property type="match status" value="1"/>
</dbReference>
<evidence type="ECO:0000256" key="10">
    <source>
        <dbReference type="PROSITE-ProRule" id="PRU10072"/>
    </source>
</evidence>
<dbReference type="InterPro" id="IPR002043">
    <property type="entry name" value="UDG_fam1"/>
</dbReference>
<accession>A0ABM8ZBF4</accession>
<dbReference type="PANTHER" id="PTHR11264:SF0">
    <property type="entry name" value="URACIL-DNA GLYCOSYLASE"/>
    <property type="match status" value="1"/>
</dbReference>
<comment type="function">
    <text evidence="2 9 11">Excises uracil residues from the DNA which can arise as a result of misincorporation of dUMP residues by DNA polymerase or due to deamination of cytosine.</text>
</comment>
<keyword evidence="9" id="KW-0963">Cytoplasm</keyword>
<evidence type="ECO:0000313" key="13">
    <source>
        <dbReference type="EMBL" id="CAH0418630.1"/>
    </source>
</evidence>
<evidence type="ECO:0000259" key="12">
    <source>
        <dbReference type="SMART" id="SM00986"/>
    </source>
</evidence>
<dbReference type="CDD" id="cd10027">
    <property type="entry name" value="UDG-F1-like"/>
    <property type="match status" value="1"/>
</dbReference>
<protein>
    <recommendedName>
        <fullName evidence="5 9">Uracil-DNA glycosylase</fullName>
        <shortName evidence="9">UDG</shortName>
        <ecNumber evidence="4 9">3.2.2.27</ecNumber>
    </recommendedName>
</protein>
<dbReference type="SMART" id="SM00986">
    <property type="entry name" value="UDG"/>
    <property type="match status" value="1"/>
</dbReference>
<dbReference type="EC" id="3.2.2.27" evidence="4 9"/>
<evidence type="ECO:0000256" key="5">
    <source>
        <dbReference type="ARBA" id="ARBA00018429"/>
    </source>
</evidence>
<dbReference type="InterPro" id="IPR005122">
    <property type="entry name" value="Uracil-DNA_glycosylase-like"/>
</dbReference>
<dbReference type="HAMAP" id="MF_00148">
    <property type="entry name" value="UDG"/>
    <property type="match status" value="1"/>
</dbReference>
<evidence type="ECO:0000256" key="1">
    <source>
        <dbReference type="ARBA" id="ARBA00001400"/>
    </source>
</evidence>
<keyword evidence="14" id="KW-1185">Reference proteome</keyword>
<evidence type="ECO:0000256" key="6">
    <source>
        <dbReference type="ARBA" id="ARBA00022763"/>
    </source>
</evidence>
<dbReference type="RefSeq" id="WP_230098746.1">
    <property type="nucleotide sequence ID" value="NZ_CAKKNT010000012.1"/>
</dbReference>
<dbReference type="Pfam" id="PF03167">
    <property type="entry name" value="UDG"/>
    <property type="match status" value="1"/>
</dbReference>
<dbReference type="NCBIfam" id="NF003588">
    <property type="entry name" value="PRK05254.1-1"/>
    <property type="match status" value="1"/>
</dbReference>
<keyword evidence="13" id="KW-0326">Glycosidase</keyword>
<dbReference type="NCBIfam" id="NF003589">
    <property type="entry name" value="PRK05254.1-2"/>
    <property type="match status" value="1"/>
</dbReference>
<evidence type="ECO:0000256" key="9">
    <source>
        <dbReference type="HAMAP-Rule" id="MF_00148"/>
    </source>
</evidence>
<proteinExistence type="inferred from homology"/>
<evidence type="ECO:0000313" key="14">
    <source>
        <dbReference type="Proteomes" id="UP000789719"/>
    </source>
</evidence>
<dbReference type="SUPFAM" id="SSF52141">
    <property type="entry name" value="Uracil-DNA glycosylase-like"/>
    <property type="match status" value="1"/>
</dbReference>
<keyword evidence="7 9" id="KW-0378">Hydrolase</keyword>
<comment type="similarity">
    <text evidence="3 9 11">Belongs to the uracil-DNA glycosylase (UDG) superfamily. UNG family.</text>
</comment>
<dbReference type="NCBIfam" id="NF003592">
    <property type="entry name" value="PRK05254.1-5"/>
    <property type="match status" value="1"/>
</dbReference>
<evidence type="ECO:0000256" key="3">
    <source>
        <dbReference type="ARBA" id="ARBA00008184"/>
    </source>
</evidence>
<organism evidence="13 14">
    <name type="scientific">Periweissella ghanensis</name>
    <dbReference type="NCBI Taxonomy" id="467997"/>
    <lineage>
        <taxon>Bacteria</taxon>
        <taxon>Bacillati</taxon>
        <taxon>Bacillota</taxon>
        <taxon>Bacilli</taxon>
        <taxon>Lactobacillales</taxon>
        <taxon>Lactobacillaceae</taxon>
        <taxon>Periweissella</taxon>
    </lineage>
</organism>
<evidence type="ECO:0000256" key="8">
    <source>
        <dbReference type="ARBA" id="ARBA00023204"/>
    </source>
</evidence>
<dbReference type="Proteomes" id="UP000789719">
    <property type="component" value="Unassembled WGS sequence"/>
</dbReference>
<dbReference type="NCBIfam" id="TIGR00628">
    <property type="entry name" value="ung"/>
    <property type="match status" value="1"/>
</dbReference>
<evidence type="ECO:0000256" key="11">
    <source>
        <dbReference type="RuleBase" id="RU003780"/>
    </source>
</evidence>
<name>A0ABM8ZBF4_9LACO</name>
<gene>
    <name evidence="9 13" type="primary">ung</name>
    <name evidence="13" type="ORF">WGH24286_01060</name>
</gene>
<feature type="active site" description="Proton acceptor" evidence="9 10">
    <location>
        <position position="65"/>
    </location>
</feature>